<dbReference type="CDD" id="cd14358">
    <property type="entry name" value="UBA_NAC_euk"/>
    <property type="match status" value="1"/>
</dbReference>
<evidence type="ECO:0000259" key="1">
    <source>
        <dbReference type="Pfam" id="PF19026"/>
    </source>
</evidence>
<dbReference type="Gene3D" id="1.10.8.10">
    <property type="entry name" value="DNA helicase RuvA subunit, C-terminal domain"/>
    <property type="match status" value="1"/>
</dbReference>
<feature type="domain" description="Nascent polypeptide-associated complex subunit alpha-like UBA" evidence="1">
    <location>
        <begin position="90"/>
        <end position="124"/>
    </location>
</feature>
<dbReference type="AlphaFoldDB" id="A0A6C0J2F5"/>
<protein>
    <recommendedName>
        <fullName evidence="1">Nascent polypeptide-associated complex subunit alpha-like UBA domain-containing protein</fullName>
    </recommendedName>
</protein>
<evidence type="ECO:0000313" key="2">
    <source>
        <dbReference type="EMBL" id="QHT99838.1"/>
    </source>
</evidence>
<organism evidence="2">
    <name type="scientific">viral metagenome</name>
    <dbReference type="NCBI Taxonomy" id="1070528"/>
    <lineage>
        <taxon>unclassified sequences</taxon>
        <taxon>metagenomes</taxon>
        <taxon>organismal metagenomes</taxon>
    </lineage>
</organism>
<sequence>MCRNTLTDKERVVEPVEERPPQTITIPRGGGGRAWIMEGVGIGWDYIPRDFEVVDDPPSPIIDENARDDFIDSQERTERTDAQVIRTGEQDIRIVMDQTGCTRTLAIRALQENDGDIVNAIMQMSIIEETIHNEMVQQLCSQFVTVPHAIVQNTLIAKGYVMDAAVADLRARYPFALAAIPPPDAEQIAMWNMQGMFREEREELIHVDSGYATD</sequence>
<reference evidence="2" key="1">
    <citation type="journal article" date="2020" name="Nature">
        <title>Giant virus diversity and host interactions through global metagenomics.</title>
        <authorList>
            <person name="Schulz F."/>
            <person name="Roux S."/>
            <person name="Paez-Espino D."/>
            <person name="Jungbluth S."/>
            <person name="Walsh D.A."/>
            <person name="Denef V.J."/>
            <person name="McMahon K.D."/>
            <person name="Konstantinidis K.T."/>
            <person name="Eloe-Fadrosh E.A."/>
            <person name="Kyrpides N.C."/>
            <person name="Woyke T."/>
        </authorList>
    </citation>
    <scope>NUCLEOTIDE SEQUENCE</scope>
    <source>
        <strain evidence="2">GVMAG-M-3300025778-1</strain>
    </source>
</reference>
<accession>A0A6C0J2F5</accession>
<name>A0A6C0J2F5_9ZZZZ</name>
<proteinExistence type="predicted"/>
<dbReference type="Pfam" id="PF19026">
    <property type="entry name" value="UBA_HYPK"/>
    <property type="match status" value="1"/>
</dbReference>
<dbReference type="EMBL" id="MN740318">
    <property type="protein sequence ID" value="QHT99838.1"/>
    <property type="molecule type" value="Genomic_DNA"/>
</dbReference>
<dbReference type="InterPro" id="IPR044034">
    <property type="entry name" value="NAC-like_UBA"/>
</dbReference>